<protein>
    <submittedName>
        <fullName evidence="2">Uncharacterized protein</fullName>
    </submittedName>
</protein>
<feature type="compositionally biased region" description="Basic residues" evidence="1">
    <location>
        <begin position="39"/>
        <end position="48"/>
    </location>
</feature>
<accession>A0A0L6UMV1</accession>
<keyword evidence="3" id="KW-1185">Reference proteome</keyword>
<evidence type="ECO:0000313" key="2">
    <source>
        <dbReference type="EMBL" id="KNZ49185.1"/>
    </source>
</evidence>
<gene>
    <name evidence="2" type="ORF">VP01_515g1</name>
</gene>
<evidence type="ECO:0000313" key="3">
    <source>
        <dbReference type="Proteomes" id="UP000037035"/>
    </source>
</evidence>
<sequence>MAKASQRPWPSVLQTSIHARVHSSPSSPLQLSHLPADPKHHHVPKKHPVPTDLQQQPLFAPPQCWRRNTALADILWGVSGHRQDSTPASWTSPLASTTKPITTNMMASGTTGQELPRMYGQDLRRTAHDSRKMMEHVLPVLLPGHSDDLPPPKPRSALRILVGSYSSYPPVRAAVPVHRESKVMTMLSLHLTCLNNAKVTILHVVARLLRDMYEKF</sequence>
<reference evidence="2 3" key="1">
    <citation type="submission" date="2015-08" db="EMBL/GenBank/DDBJ databases">
        <title>Next Generation Sequencing and Analysis of the Genome of Puccinia sorghi L Schw, the Causal Agent of Maize Common Rust.</title>
        <authorList>
            <person name="Rochi L."/>
            <person name="Burguener G."/>
            <person name="Darino M."/>
            <person name="Turjanski A."/>
            <person name="Kreff E."/>
            <person name="Dieguez M.J."/>
            <person name="Sacco F."/>
        </authorList>
    </citation>
    <scope>NUCLEOTIDE SEQUENCE [LARGE SCALE GENOMIC DNA]</scope>
    <source>
        <strain evidence="2 3">RO10H11247</strain>
    </source>
</reference>
<feature type="region of interest" description="Disordered" evidence="1">
    <location>
        <begin position="19"/>
        <end position="49"/>
    </location>
</feature>
<comment type="caution">
    <text evidence="2">The sequence shown here is derived from an EMBL/GenBank/DDBJ whole genome shotgun (WGS) entry which is preliminary data.</text>
</comment>
<dbReference type="VEuPathDB" id="FungiDB:VP01_515g1"/>
<dbReference type="AlphaFoldDB" id="A0A0L6UMV1"/>
<proteinExistence type="predicted"/>
<dbReference type="Proteomes" id="UP000037035">
    <property type="component" value="Unassembled WGS sequence"/>
</dbReference>
<evidence type="ECO:0000256" key="1">
    <source>
        <dbReference type="SAM" id="MobiDB-lite"/>
    </source>
</evidence>
<name>A0A0L6UMV1_9BASI</name>
<feature type="compositionally biased region" description="Low complexity" evidence="1">
    <location>
        <begin position="22"/>
        <end position="35"/>
    </location>
</feature>
<dbReference type="EMBL" id="LAVV01010342">
    <property type="protein sequence ID" value="KNZ49185.1"/>
    <property type="molecule type" value="Genomic_DNA"/>
</dbReference>
<organism evidence="2 3">
    <name type="scientific">Puccinia sorghi</name>
    <dbReference type="NCBI Taxonomy" id="27349"/>
    <lineage>
        <taxon>Eukaryota</taxon>
        <taxon>Fungi</taxon>
        <taxon>Dikarya</taxon>
        <taxon>Basidiomycota</taxon>
        <taxon>Pucciniomycotina</taxon>
        <taxon>Pucciniomycetes</taxon>
        <taxon>Pucciniales</taxon>
        <taxon>Pucciniaceae</taxon>
        <taxon>Puccinia</taxon>
    </lineage>
</organism>